<reference evidence="2" key="1">
    <citation type="submission" date="2016-10" db="EMBL/GenBank/DDBJ databases">
        <authorList>
            <person name="Varghese N."/>
            <person name="Submissions S."/>
        </authorList>
    </citation>
    <scope>NUCLEOTIDE SEQUENCE [LARGE SCALE GENOMIC DNA]</scope>
    <source>
        <strain evidence="2">DSM 17934</strain>
    </source>
</reference>
<evidence type="ECO:0008006" key="3">
    <source>
        <dbReference type="Google" id="ProtNLM"/>
    </source>
</evidence>
<dbReference type="STRING" id="402734.SAMN05660918_0766"/>
<name>A0A1H6R1Z9_9FLAO</name>
<organism evidence="1 2">
    <name type="scientific">Flavobacterium terrigena</name>
    <dbReference type="NCBI Taxonomy" id="402734"/>
    <lineage>
        <taxon>Bacteria</taxon>
        <taxon>Pseudomonadati</taxon>
        <taxon>Bacteroidota</taxon>
        <taxon>Flavobacteriia</taxon>
        <taxon>Flavobacteriales</taxon>
        <taxon>Flavobacteriaceae</taxon>
        <taxon>Flavobacterium</taxon>
    </lineage>
</organism>
<dbReference type="InterPro" id="IPR010696">
    <property type="entry name" value="DUF1272"/>
</dbReference>
<dbReference type="Pfam" id="PF06906">
    <property type="entry name" value="DUF1272"/>
    <property type="match status" value="1"/>
</dbReference>
<gene>
    <name evidence="1" type="ORF">SAMN05660918_0766</name>
</gene>
<dbReference type="Proteomes" id="UP000199702">
    <property type="component" value="Unassembled WGS sequence"/>
</dbReference>
<dbReference type="EMBL" id="FNYA01000001">
    <property type="protein sequence ID" value="SEI47274.1"/>
    <property type="molecule type" value="Genomic_DNA"/>
</dbReference>
<dbReference type="RefSeq" id="WP_091308195.1">
    <property type="nucleotide sequence ID" value="NZ_CBCSJU010000001.1"/>
</dbReference>
<accession>A0A1H6R1Z9</accession>
<keyword evidence="2" id="KW-1185">Reference proteome</keyword>
<dbReference type="AlphaFoldDB" id="A0A1H6R1Z9"/>
<evidence type="ECO:0000313" key="2">
    <source>
        <dbReference type="Proteomes" id="UP000199702"/>
    </source>
</evidence>
<evidence type="ECO:0000313" key="1">
    <source>
        <dbReference type="EMBL" id="SEI47274.1"/>
    </source>
</evidence>
<proteinExistence type="predicted"/>
<dbReference type="OrthoDB" id="9808883at2"/>
<sequence>MALEYKTVCEKCTTSLTMQSEACICSYECTFCETCSSEMEFICPNCKGELVKRPKRKNSA</sequence>
<protein>
    <recommendedName>
        <fullName evidence="3">RING-type domain-containing protein</fullName>
    </recommendedName>
</protein>